<dbReference type="AlphaFoldDB" id="A0A081REH1"/>
<evidence type="ECO:0000313" key="6">
    <source>
        <dbReference type="EMBL" id="KEQ53594.1"/>
    </source>
</evidence>
<evidence type="ECO:0000256" key="3">
    <source>
        <dbReference type="ARBA" id="ARBA00022989"/>
    </source>
</evidence>
<gene>
    <name evidence="6" type="ORF">BV95_02175</name>
</gene>
<dbReference type="PATRIC" id="fig|46429.4.peg.2145"/>
<feature type="transmembrane region" description="Helical" evidence="5">
    <location>
        <begin position="28"/>
        <end position="45"/>
    </location>
</feature>
<dbReference type="Proteomes" id="UP000028411">
    <property type="component" value="Unassembled WGS sequence"/>
</dbReference>
<keyword evidence="2 5" id="KW-0812">Transmembrane</keyword>
<dbReference type="Pfam" id="PF07681">
    <property type="entry name" value="DoxX"/>
    <property type="match status" value="1"/>
</dbReference>
<sequence length="148" mass="16052">MTDISVTAAQDDGKLLRNARVRWLTERFGRFCVAFLFIDAARYHVSPHGWVATLGDMQARGVPVPEVALIVAMIASTLLALALLLGIRERWAALGLALYTASVSCVMYNPFAGLGYGALVLFLKDVCIFGALLTLSQSLQGAPWPRRG</sequence>
<accession>A0A081REH1</accession>
<comment type="caution">
    <text evidence="6">The sequence shown here is derived from an EMBL/GenBank/DDBJ whole genome shotgun (WGS) entry which is preliminary data.</text>
</comment>
<keyword evidence="4 5" id="KW-0472">Membrane</keyword>
<evidence type="ECO:0000256" key="5">
    <source>
        <dbReference type="SAM" id="Phobius"/>
    </source>
</evidence>
<proteinExistence type="predicted"/>
<dbReference type="GO" id="GO:0016020">
    <property type="term" value="C:membrane"/>
    <property type="evidence" value="ECO:0007669"/>
    <property type="project" value="UniProtKB-SubCell"/>
</dbReference>
<organism evidence="6 7">
    <name type="scientific">Sphingobium chlorophenolicum</name>
    <dbReference type="NCBI Taxonomy" id="46429"/>
    <lineage>
        <taxon>Bacteria</taxon>
        <taxon>Pseudomonadati</taxon>
        <taxon>Pseudomonadota</taxon>
        <taxon>Alphaproteobacteria</taxon>
        <taxon>Sphingomonadales</taxon>
        <taxon>Sphingomonadaceae</taxon>
        <taxon>Sphingobium</taxon>
    </lineage>
</organism>
<evidence type="ECO:0000256" key="1">
    <source>
        <dbReference type="ARBA" id="ARBA00004141"/>
    </source>
</evidence>
<evidence type="ECO:0000313" key="7">
    <source>
        <dbReference type="Proteomes" id="UP000028411"/>
    </source>
</evidence>
<keyword evidence="3 5" id="KW-1133">Transmembrane helix</keyword>
<feature type="transmembrane region" description="Helical" evidence="5">
    <location>
        <begin position="91"/>
        <end position="109"/>
    </location>
</feature>
<evidence type="ECO:0000256" key="4">
    <source>
        <dbReference type="ARBA" id="ARBA00023136"/>
    </source>
</evidence>
<evidence type="ECO:0000256" key="2">
    <source>
        <dbReference type="ARBA" id="ARBA00022692"/>
    </source>
</evidence>
<dbReference type="EMBL" id="JFHR01000021">
    <property type="protein sequence ID" value="KEQ53594.1"/>
    <property type="molecule type" value="Genomic_DNA"/>
</dbReference>
<comment type="subcellular location">
    <subcellularLocation>
        <location evidence="1">Membrane</location>
        <topology evidence="1">Multi-pass membrane protein</topology>
    </subcellularLocation>
</comment>
<name>A0A081REH1_SPHCR</name>
<dbReference type="OrthoDB" id="9802640at2"/>
<protein>
    <submittedName>
        <fullName evidence="6">DoxX family protein</fullName>
    </submittedName>
</protein>
<dbReference type="InterPro" id="IPR032808">
    <property type="entry name" value="DoxX"/>
</dbReference>
<feature type="transmembrane region" description="Helical" evidence="5">
    <location>
        <begin position="65"/>
        <end position="84"/>
    </location>
</feature>
<dbReference type="RefSeq" id="WP_051749712.1">
    <property type="nucleotide sequence ID" value="NZ_JFHR01000021.1"/>
</dbReference>
<reference evidence="6 7" key="1">
    <citation type="submission" date="2014-02" db="EMBL/GenBank/DDBJ databases">
        <title>Whole genome sequence of Sphingobium chlorophenolicum NBRC 16172.</title>
        <authorList>
            <person name="Gan H.M."/>
            <person name="Gan H.Y."/>
            <person name="Chew T.H."/>
            <person name="Savka M.A."/>
        </authorList>
    </citation>
    <scope>NUCLEOTIDE SEQUENCE [LARGE SCALE GENOMIC DNA]</scope>
    <source>
        <strain evidence="6 7">NBRC 16172</strain>
    </source>
</reference>